<evidence type="ECO:0000256" key="2">
    <source>
        <dbReference type="SAM" id="SignalP"/>
    </source>
</evidence>
<dbReference type="Proteomes" id="UP001515480">
    <property type="component" value="Unassembled WGS sequence"/>
</dbReference>
<dbReference type="EMBL" id="JBGBPQ010000006">
    <property type="protein sequence ID" value="KAL1523137.1"/>
    <property type="molecule type" value="Genomic_DNA"/>
</dbReference>
<evidence type="ECO:0000313" key="4">
    <source>
        <dbReference type="Proteomes" id="UP001515480"/>
    </source>
</evidence>
<keyword evidence="2" id="KW-0732">Signal</keyword>
<gene>
    <name evidence="3" type="ORF">AB1Y20_018092</name>
</gene>
<comment type="caution">
    <text evidence="3">The sequence shown here is derived from an EMBL/GenBank/DDBJ whole genome shotgun (WGS) entry which is preliminary data.</text>
</comment>
<keyword evidence="4" id="KW-1185">Reference proteome</keyword>
<keyword evidence="1" id="KW-0175">Coiled coil</keyword>
<reference evidence="3 4" key="1">
    <citation type="journal article" date="2024" name="Science">
        <title>Giant polyketide synthase enzymes in the biosynthesis of giant marine polyether toxins.</title>
        <authorList>
            <person name="Fallon T.R."/>
            <person name="Shende V.V."/>
            <person name="Wierzbicki I.H."/>
            <person name="Pendleton A.L."/>
            <person name="Watervoot N.F."/>
            <person name="Auber R.P."/>
            <person name="Gonzalez D.J."/>
            <person name="Wisecaver J.H."/>
            <person name="Moore B.S."/>
        </authorList>
    </citation>
    <scope>NUCLEOTIDE SEQUENCE [LARGE SCALE GENOMIC DNA]</scope>
    <source>
        <strain evidence="3 4">12B1</strain>
    </source>
</reference>
<evidence type="ECO:0000313" key="3">
    <source>
        <dbReference type="EMBL" id="KAL1523137.1"/>
    </source>
</evidence>
<feature type="chain" id="PRO_5044321519" evidence="2">
    <location>
        <begin position="16"/>
        <end position="214"/>
    </location>
</feature>
<accession>A0AB34JPP2</accession>
<proteinExistence type="predicted"/>
<protein>
    <submittedName>
        <fullName evidence="3">Uncharacterized protein</fullName>
    </submittedName>
</protein>
<organism evidence="3 4">
    <name type="scientific">Prymnesium parvum</name>
    <name type="common">Toxic golden alga</name>
    <dbReference type="NCBI Taxonomy" id="97485"/>
    <lineage>
        <taxon>Eukaryota</taxon>
        <taxon>Haptista</taxon>
        <taxon>Haptophyta</taxon>
        <taxon>Prymnesiophyceae</taxon>
        <taxon>Prymnesiales</taxon>
        <taxon>Prymnesiaceae</taxon>
        <taxon>Prymnesium</taxon>
    </lineage>
</organism>
<sequence length="214" mass="23051">MLGLLFAASMAAVQLHTPPPAARRQPPRAAVVMGWADAQRKMREQQAKAYEQRTAEQQKAAAAAALRREEEAEEARARKEADARRAAEYVDNLDFRYPGGVATQPTSILTREGIANAQRLNSPAILAEQALLDAMKRSGEIPAAQMKEELQRLMEKATVAGVSEASPAQKQAKQLLGVLSASLEAASAPADPMDDAVNAIFGEYVMPEDVDDAL</sequence>
<feature type="signal peptide" evidence="2">
    <location>
        <begin position="1"/>
        <end position="15"/>
    </location>
</feature>
<feature type="coiled-coil region" evidence="1">
    <location>
        <begin position="52"/>
        <end position="82"/>
    </location>
</feature>
<dbReference type="AlphaFoldDB" id="A0AB34JPP2"/>
<name>A0AB34JPP2_PRYPA</name>
<evidence type="ECO:0000256" key="1">
    <source>
        <dbReference type="SAM" id="Coils"/>
    </source>
</evidence>